<evidence type="ECO:0000313" key="2">
    <source>
        <dbReference type="WBParaSite" id="TMUE_3000011280.1"/>
    </source>
</evidence>
<evidence type="ECO:0000313" key="1">
    <source>
        <dbReference type="Proteomes" id="UP000046395"/>
    </source>
</evidence>
<accession>A0A5S6QVK4</accession>
<proteinExistence type="predicted"/>
<dbReference type="Proteomes" id="UP000046395">
    <property type="component" value="Unassembled WGS sequence"/>
</dbReference>
<protein>
    <submittedName>
        <fullName evidence="2">Uncharacterized protein</fullName>
    </submittedName>
</protein>
<organism evidence="1 2">
    <name type="scientific">Trichuris muris</name>
    <name type="common">Mouse whipworm</name>
    <dbReference type="NCBI Taxonomy" id="70415"/>
    <lineage>
        <taxon>Eukaryota</taxon>
        <taxon>Metazoa</taxon>
        <taxon>Ecdysozoa</taxon>
        <taxon>Nematoda</taxon>
        <taxon>Enoplea</taxon>
        <taxon>Dorylaimia</taxon>
        <taxon>Trichinellida</taxon>
        <taxon>Trichuridae</taxon>
        <taxon>Trichuris</taxon>
    </lineage>
</organism>
<dbReference type="WBParaSite" id="TMUE_3000011280.1">
    <property type="protein sequence ID" value="TMUE_3000011280.1"/>
    <property type="gene ID" value="WBGene00286410"/>
</dbReference>
<keyword evidence="1" id="KW-1185">Reference proteome</keyword>
<dbReference type="AlphaFoldDB" id="A0A5S6QVK4"/>
<name>A0A5S6QVK4_TRIMR</name>
<reference evidence="2" key="1">
    <citation type="submission" date="2019-12" db="UniProtKB">
        <authorList>
            <consortium name="WormBaseParasite"/>
        </authorList>
    </citation>
    <scope>IDENTIFICATION</scope>
</reference>
<sequence length="41" mass="4734">MVPTRSSCKRAGAQGRTKIFVMVVLEMRLHFCVTEIWLIQP</sequence>